<evidence type="ECO:0000256" key="2">
    <source>
        <dbReference type="ARBA" id="ARBA00009809"/>
    </source>
</evidence>
<protein>
    <recommendedName>
        <fullName evidence="3 8">Beta-galactosidase</fullName>
        <ecNumber evidence="3 8">3.2.1.23</ecNumber>
    </recommendedName>
</protein>
<dbReference type="InterPro" id="IPR025972">
    <property type="entry name" value="BetaGal_dom3"/>
</dbReference>
<dbReference type="Gene3D" id="2.102.20.10">
    <property type="entry name" value="Beta-galactosidase, domain 2"/>
    <property type="match status" value="1"/>
</dbReference>
<dbReference type="FunFam" id="2.60.120.260:FF:000065">
    <property type="entry name" value="Beta-galactosidase A"/>
    <property type="match status" value="1"/>
</dbReference>
<dbReference type="InterPro" id="IPR018954">
    <property type="entry name" value="Betagal_dom2"/>
</dbReference>
<proteinExistence type="inferred from homology"/>
<evidence type="ECO:0000313" key="12">
    <source>
        <dbReference type="EMBL" id="KAK3935204.1"/>
    </source>
</evidence>
<sequence length="984" mass="108495">MIIRGERMYIFSGEFHPFRLPSPGLWLDIFQKIKSLGFNAVSFYTYWGLVEGEPGSVQFDGVFALTGFFSAAAEAGIYLIARPGPYINAEVASGGFPGWTLRIQSPLRGNGTDFLQSINAYSTAVGKLIADAQITNGGPVVMVQVENEYDTWPGVNNSDFPAPLNRQAMAYTQKLFRDAGIVVPFMHNDHLNQGNWAPGSGLGAVDLYGIDAYPLRYDCAHPDVWPTYRFPTDWQKTHEQWSPNTPFFVAEFQGGSATGFGTSGQDGCAALVNMEAVRVLWKNNYGFGMKMFNVYMTYGGTNWGNLGYMGGDTSYDYGAAIKENRHVWREKYSEEKLQANFFKVSPAFLTAVAGNAANGSTLVGGNKDIAITPVLGTEDKTNFYIVRHADFTSLNNTQYKLQLPTSKGNLTIPQLDGKLTLFGRDSKIHVTDYDVGGIHMIYSTAEIFTWQRDRAGKRTLVLYGGEGEPHEFAFDIPSNTSVQHRSTVKSQQLSSLLVVQWSVTRSRQIVKVGTDLEVLLLWRNEAYNYWVLELPSSNPLIGNYSSPSKESVIIKAGYLLRTASIPKCSGGKVLKLTGDINATTDVEIIHEPTGNVTSLLFNNRPQPLTASSDGYLSTTIHFDPPRLDPPDFRSLTWSFINSLPEVNNGYDDSRWTASDHPNTTNPEPLRTPTTLYASDYGYHSGSLLYRGHFTSDGSETGIFLNTSGGSGYGYSVFLNSTHLRSWDGGPPAQRNRSFAETIPFPPPLSSRPIPLRAGEEYVVTVLMDHMGQDEEAPGTDAIKAPMGILDFSLLSQNTSRNKTNMLWKMTGNLGGEQYVDKTRGPRNEGALFAERQGYHLPNPPTTNPGWSQRNPIGDGVDGVTVGLFTTTFELNIPQGYDVPLSFVFHNNTAKGRENSRAQLFVNGWQFGKYVANLGPQTTFPVPEGILNHNGVNTVAITLWSFSENGAKLPGLSLEAEMPLLSGYRKPDLVPMDGWIQRAAY</sequence>
<feature type="region of interest" description="Disordered" evidence="10">
    <location>
        <begin position="652"/>
        <end position="671"/>
    </location>
</feature>
<dbReference type="InterPro" id="IPR008979">
    <property type="entry name" value="Galactose-bd-like_sf"/>
</dbReference>
<dbReference type="AlphaFoldDB" id="A0AAN6MYS4"/>
<keyword evidence="6" id="KW-0325">Glycoprotein</keyword>
<evidence type="ECO:0000256" key="8">
    <source>
        <dbReference type="RuleBase" id="RU000675"/>
    </source>
</evidence>
<evidence type="ECO:0000256" key="6">
    <source>
        <dbReference type="ARBA" id="ARBA00023180"/>
    </source>
</evidence>
<keyword evidence="4" id="KW-0732">Signal</keyword>
<dbReference type="PANTHER" id="PTHR23421">
    <property type="entry name" value="BETA-GALACTOSIDASE RELATED"/>
    <property type="match status" value="1"/>
</dbReference>
<dbReference type="SUPFAM" id="SSF49785">
    <property type="entry name" value="Galactose-binding domain-like"/>
    <property type="match status" value="2"/>
</dbReference>
<dbReference type="InterPro" id="IPR017853">
    <property type="entry name" value="GH"/>
</dbReference>
<dbReference type="InterPro" id="IPR001944">
    <property type="entry name" value="Glycoside_Hdrlase_35"/>
</dbReference>
<feature type="domain" description="Beta-galactosidase" evidence="11">
    <location>
        <begin position="350"/>
        <end position="529"/>
    </location>
</feature>
<reference evidence="13" key="1">
    <citation type="journal article" date="2023" name="Mol. Phylogenet. Evol.">
        <title>Genome-scale phylogeny and comparative genomics of the fungal order Sordariales.</title>
        <authorList>
            <person name="Hensen N."/>
            <person name="Bonometti L."/>
            <person name="Westerberg I."/>
            <person name="Brannstrom I.O."/>
            <person name="Guillou S."/>
            <person name="Cros-Aarteil S."/>
            <person name="Calhoun S."/>
            <person name="Haridas S."/>
            <person name="Kuo A."/>
            <person name="Mondo S."/>
            <person name="Pangilinan J."/>
            <person name="Riley R."/>
            <person name="LaButti K."/>
            <person name="Andreopoulos B."/>
            <person name="Lipzen A."/>
            <person name="Chen C."/>
            <person name="Yan M."/>
            <person name="Daum C."/>
            <person name="Ng V."/>
            <person name="Clum A."/>
            <person name="Steindorff A."/>
            <person name="Ohm R.A."/>
            <person name="Martin F."/>
            <person name="Silar P."/>
            <person name="Natvig D.O."/>
            <person name="Lalanne C."/>
            <person name="Gautier V."/>
            <person name="Ament-Velasquez S.L."/>
            <person name="Kruys A."/>
            <person name="Hutchinson M.I."/>
            <person name="Powell A.J."/>
            <person name="Barry K."/>
            <person name="Miller A.N."/>
            <person name="Grigoriev I.V."/>
            <person name="Debuchy R."/>
            <person name="Gladieux P."/>
            <person name="Hiltunen Thoren M."/>
            <person name="Johannesson H."/>
        </authorList>
    </citation>
    <scope>NUCLEOTIDE SEQUENCE [LARGE SCALE GENOMIC DNA]</scope>
    <source>
        <strain evidence="13">CBS 340.73</strain>
    </source>
</reference>
<keyword evidence="5 8" id="KW-0378">Hydrolase</keyword>
<evidence type="ECO:0000256" key="3">
    <source>
        <dbReference type="ARBA" id="ARBA00012756"/>
    </source>
</evidence>
<dbReference type="Pfam" id="PF13363">
    <property type="entry name" value="BetaGal_dom3"/>
    <property type="match status" value="1"/>
</dbReference>
<dbReference type="SUPFAM" id="SSF117100">
    <property type="entry name" value="Beta-galactosidase LacA, domain 3"/>
    <property type="match status" value="1"/>
</dbReference>
<dbReference type="Pfam" id="PF10435">
    <property type="entry name" value="BetaGal_dom2"/>
    <property type="match status" value="1"/>
</dbReference>
<comment type="similarity">
    <text evidence="2 9">Belongs to the glycosyl hydrolase 35 family.</text>
</comment>
<dbReference type="Pfam" id="PF13364">
    <property type="entry name" value="BetaGal_ABD2"/>
    <property type="match status" value="2"/>
</dbReference>
<dbReference type="GO" id="GO:0004565">
    <property type="term" value="F:beta-galactosidase activity"/>
    <property type="evidence" value="ECO:0007669"/>
    <property type="project" value="UniProtKB-EC"/>
</dbReference>
<dbReference type="Gene3D" id="2.60.120.260">
    <property type="entry name" value="Galactose-binding domain-like"/>
    <property type="match status" value="2"/>
</dbReference>
<evidence type="ECO:0000256" key="9">
    <source>
        <dbReference type="RuleBase" id="RU003679"/>
    </source>
</evidence>
<accession>A0AAN6MYS4</accession>
<evidence type="ECO:0000313" key="13">
    <source>
        <dbReference type="Proteomes" id="UP001303473"/>
    </source>
</evidence>
<dbReference type="InterPro" id="IPR031330">
    <property type="entry name" value="Gly_Hdrlase_35_cat"/>
</dbReference>
<dbReference type="InterPro" id="IPR019801">
    <property type="entry name" value="Glyco_hydro_35_CS"/>
</dbReference>
<dbReference type="FunFam" id="3.20.20.80:FF:000040">
    <property type="entry name" value="Beta-galactosidase A"/>
    <property type="match status" value="1"/>
</dbReference>
<keyword evidence="7 8" id="KW-0326">Glycosidase</keyword>
<dbReference type="Proteomes" id="UP001303473">
    <property type="component" value="Unassembled WGS sequence"/>
</dbReference>
<gene>
    <name evidence="12" type="ORF">QBC46DRAFT_298570</name>
</gene>
<name>A0AAN6MYS4_9PEZI</name>
<dbReference type="FunFam" id="2.102.20.10:FF:000001">
    <property type="entry name" value="Beta-galactosidase A"/>
    <property type="match status" value="1"/>
</dbReference>
<comment type="catalytic activity">
    <reaction evidence="1 8">
        <text>Hydrolysis of terminal non-reducing beta-D-galactose residues in beta-D-galactosides.</text>
        <dbReference type="EC" id="3.2.1.23"/>
    </reaction>
</comment>
<dbReference type="PRINTS" id="PR00742">
    <property type="entry name" value="GLHYDRLASE35"/>
</dbReference>
<dbReference type="GO" id="GO:0005975">
    <property type="term" value="P:carbohydrate metabolic process"/>
    <property type="evidence" value="ECO:0007669"/>
    <property type="project" value="InterPro"/>
</dbReference>
<dbReference type="InterPro" id="IPR025300">
    <property type="entry name" value="BetaGal_jelly_roll_dom"/>
</dbReference>
<dbReference type="InterPro" id="IPR037110">
    <property type="entry name" value="Betagal_dom2_sf"/>
</dbReference>
<evidence type="ECO:0000259" key="11">
    <source>
        <dbReference type="SMART" id="SM01029"/>
    </source>
</evidence>
<dbReference type="EC" id="3.2.1.23" evidence="3 8"/>
<evidence type="ECO:0000256" key="10">
    <source>
        <dbReference type="SAM" id="MobiDB-lite"/>
    </source>
</evidence>
<comment type="caution">
    <text evidence="12">The sequence shown here is derived from an EMBL/GenBank/DDBJ whole genome shotgun (WGS) entry which is preliminary data.</text>
</comment>
<evidence type="ECO:0000256" key="7">
    <source>
        <dbReference type="ARBA" id="ARBA00023295"/>
    </source>
</evidence>
<evidence type="ECO:0000256" key="4">
    <source>
        <dbReference type="ARBA" id="ARBA00022729"/>
    </source>
</evidence>
<feature type="compositionally biased region" description="Polar residues" evidence="10">
    <location>
        <begin position="655"/>
        <end position="671"/>
    </location>
</feature>
<evidence type="ECO:0000256" key="5">
    <source>
        <dbReference type="ARBA" id="ARBA00022801"/>
    </source>
</evidence>
<evidence type="ECO:0000256" key="1">
    <source>
        <dbReference type="ARBA" id="ARBA00001412"/>
    </source>
</evidence>
<dbReference type="Gene3D" id="2.60.390.10">
    <property type="entry name" value="Beta-galactosidase, domain 3"/>
    <property type="match status" value="1"/>
</dbReference>
<organism evidence="12 13">
    <name type="scientific">Diplogelasinospora grovesii</name>
    <dbReference type="NCBI Taxonomy" id="303347"/>
    <lineage>
        <taxon>Eukaryota</taxon>
        <taxon>Fungi</taxon>
        <taxon>Dikarya</taxon>
        <taxon>Ascomycota</taxon>
        <taxon>Pezizomycotina</taxon>
        <taxon>Sordariomycetes</taxon>
        <taxon>Sordariomycetidae</taxon>
        <taxon>Sordariales</taxon>
        <taxon>Diplogelasinosporaceae</taxon>
        <taxon>Diplogelasinospora</taxon>
    </lineage>
</organism>
<dbReference type="SUPFAM" id="SSF51011">
    <property type="entry name" value="Glycosyl hydrolase domain"/>
    <property type="match status" value="1"/>
</dbReference>
<dbReference type="SUPFAM" id="SSF51445">
    <property type="entry name" value="(Trans)glycosidases"/>
    <property type="match status" value="1"/>
</dbReference>
<dbReference type="InterPro" id="IPR036833">
    <property type="entry name" value="BetaGal_dom3_sf"/>
</dbReference>
<dbReference type="PROSITE" id="PS01182">
    <property type="entry name" value="GLYCOSYL_HYDROL_F35"/>
    <property type="match status" value="1"/>
</dbReference>
<dbReference type="Pfam" id="PF01301">
    <property type="entry name" value="Glyco_hydro_35"/>
    <property type="match status" value="1"/>
</dbReference>
<keyword evidence="13" id="KW-1185">Reference proteome</keyword>
<dbReference type="Gene3D" id="3.20.20.80">
    <property type="entry name" value="Glycosidases"/>
    <property type="match status" value="1"/>
</dbReference>
<dbReference type="SMART" id="SM01029">
    <property type="entry name" value="BetaGal_dom2"/>
    <property type="match status" value="1"/>
</dbReference>
<dbReference type="EMBL" id="MU853935">
    <property type="protein sequence ID" value="KAK3935204.1"/>
    <property type="molecule type" value="Genomic_DNA"/>
</dbReference>